<protein>
    <submittedName>
        <fullName evidence="2">Uncharacterized protein</fullName>
    </submittedName>
</protein>
<feature type="non-terminal residue" evidence="2">
    <location>
        <position position="1"/>
    </location>
</feature>
<organism evidence="2 3">
    <name type="scientific">Neotoma lepida</name>
    <name type="common">Desert woodrat</name>
    <dbReference type="NCBI Taxonomy" id="56216"/>
    <lineage>
        <taxon>Eukaryota</taxon>
        <taxon>Metazoa</taxon>
        <taxon>Chordata</taxon>
        <taxon>Craniata</taxon>
        <taxon>Vertebrata</taxon>
        <taxon>Euteleostomi</taxon>
        <taxon>Mammalia</taxon>
        <taxon>Eutheria</taxon>
        <taxon>Euarchontoglires</taxon>
        <taxon>Glires</taxon>
        <taxon>Rodentia</taxon>
        <taxon>Myomorpha</taxon>
        <taxon>Muroidea</taxon>
        <taxon>Cricetidae</taxon>
        <taxon>Neotominae</taxon>
        <taxon>Neotoma</taxon>
    </lineage>
</organism>
<accession>A0A1A6GPH2</accession>
<reference evidence="2 3" key="1">
    <citation type="submission" date="2016-06" db="EMBL/GenBank/DDBJ databases">
        <title>The Draft Genome Sequence and Annotation of the Desert Woodrat Neotoma lepida.</title>
        <authorList>
            <person name="Campbell M."/>
            <person name="Oakeson K.F."/>
            <person name="Yandell M."/>
            <person name="Halpert J.R."/>
            <person name="Dearing D."/>
        </authorList>
    </citation>
    <scope>NUCLEOTIDE SEQUENCE [LARGE SCALE GENOMIC DNA]</scope>
    <source>
        <strain evidence="2">417</strain>
        <tissue evidence="2">Liver</tissue>
    </source>
</reference>
<feature type="non-terminal residue" evidence="2">
    <location>
        <position position="199"/>
    </location>
</feature>
<evidence type="ECO:0000313" key="2">
    <source>
        <dbReference type="EMBL" id="OBS68091.1"/>
    </source>
</evidence>
<sequence>HRLLQSQLHLLKAKELSQESGNYQPSEFLQKYTKRAVCRGAINTRSCSRFPGHLGCARVHTSARPAAPSRAAVLFMRSEGSQGAKVCKRSGPRGLDKAGLRHRSGRAAMDTADSADSANSAGSTHSPACPPPRSLCQPPAQPGYLSARIRPRALSSLAPCPPPAEPEDRLAPAHPHAPSTSALALCPLPLPVPSVCARS</sequence>
<keyword evidence="3" id="KW-1185">Reference proteome</keyword>
<proteinExistence type="predicted"/>
<name>A0A1A6GPH2_NEOLE</name>
<feature type="compositionally biased region" description="Low complexity" evidence="1">
    <location>
        <begin position="107"/>
        <end position="121"/>
    </location>
</feature>
<gene>
    <name evidence="2" type="ORF">A6R68_03365</name>
</gene>
<feature type="compositionally biased region" description="Low complexity" evidence="1">
    <location>
        <begin position="172"/>
        <end position="182"/>
    </location>
</feature>
<feature type="region of interest" description="Disordered" evidence="1">
    <location>
        <begin position="83"/>
        <end position="142"/>
    </location>
</feature>
<dbReference type="EMBL" id="LZPO01076145">
    <property type="protein sequence ID" value="OBS68091.1"/>
    <property type="molecule type" value="Genomic_DNA"/>
</dbReference>
<comment type="caution">
    <text evidence="2">The sequence shown here is derived from an EMBL/GenBank/DDBJ whole genome shotgun (WGS) entry which is preliminary data.</text>
</comment>
<feature type="region of interest" description="Disordered" evidence="1">
    <location>
        <begin position="155"/>
        <end position="182"/>
    </location>
</feature>
<evidence type="ECO:0000313" key="3">
    <source>
        <dbReference type="Proteomes" id="UP000092124"/>
    </source>
</evidence>
<dbReference type="Proteomes" id="UP000092124">
    <property type="component" value="Unassembled WGS sequence"/>
</dbReference>
<dbReference type="AlphaFoldDB" id="A0A1A6GPH2"/>
<evidence type="ECO:0000256" key="1">
    <source>
        <dbReference type="SAM" id="MobiDB-lite"/>
    </source>
</evidence>